<gene>
    <name evidence="14" type="ORF">KC01_LOCUS7627</name>
</gene>
<dbReference type="EMBL" id="OZ035834">
    <property type="protein sequence ID" value="CAL1576177.1"/>
    <property type="molecule type" value="Genomic_DNA"/>
</dbReference>
<organism evidence="14 15">
    <name type="scientific">Knipowitschia caucasica</name>
    <name type="common">Caucasian dwarf goby</name>
    <name type="synonym">Pomatoschistus caucasicus</name>
    <dbReference type="NCBI Taxonomy" id="637954"/>
    <lineage>
        <taxon>Eukaryota</taxon>
        <taxon>Metazoa</taxon>
        <taxon>Chordata</taxon>
        <taxon>Craniata</taxon>
        <taxon>Vertebrata</taxon>
        <taxon>Euteleostomi</taxon>
        <taxon>Actinopterygii</taxon>
        <taxon>Neopterygii</taxon>
        <taxon>Teleostei</taxon>
        <taxon>Neoteleostei</taxon>
        <taxon>Acanthomorphata</taxon>
        <taxon>Gobiaria</taxon>
        <taxon>Gobiiformes</taxon>
        <taxon>Gobioidei</taxon>
        <taxon>Gobiidae</taxon>
        <taxon>Gobiinae</taxon>
        <taxon>Knipowitschia</taxon>
    </lineage>
</organism>
<feature type="transmembrane region" description="Helical" evidence="13">
    <location>
        <begin position="45"/>
        <end position="68"/>
    </location>
</feature>
<dbReference type="Proteomes" id="UP001497482">
    <property type="component" value="Chromosome 12"/>
</dbReference>
<dbReference type="PROSITE" id="PS50283">
    <property type="entry name" value="NA_SOLUT_SYMP_3"/>
    <property type="match status" value="1"/>
</dbReference>
<evidence type="ECO:0000256" key="10">
    <source>
        <dbReference type="ARBA" id="ARBA00023201"/>
    </source>
</evidence>
<dbReference type="GO" id="GO:0006814">
    <property type="term" value="P:sodium ion transport"/>
    <property type="evidence" value="ECO:0007669"/>
    <property type="project" value="UniProtKB-KW"/>
</dbReference>
<dbReference type="AlphaFoldDB" id="A0AAV2JKI1"/>
<keyword evidence="15" id="KW-1185">Reference proteome</keyword>
<accession>A0AAV2JKI1</accession>
<evidence type="ECO:0000313" key="14">
    <source>
        <dbReference type="EMBL" id="CAL1576177.1"/>
    </source>
</evidence>
<evidence type="ECO:0000256" key="9">
    <source>
        <dbReference type="ARBA" id="ARBA00023136"/>
    </source>
</evidence>
<evidence type="ECO:0000256" key="1">
    <source>
        <dbReference type="ARBA" id="ARBA00004651"/>
    </source>
</evidence>
<evidence type="ECO:0000256" key="5">
    <source>
        <dbReference type="ARBA" id="ARBA00022692"/>
    </source>
</evidence>
<dbReference type="Gene3D" id="1.20.1730.10">
    <property type="entry name" value="Sodium/glucose cotransporter"/>
    <property type="match status" value="1"/>
</dbReference>
<feature type="transmembrane region" description="Helical" evidence="13">
    <location>
        <begin position="147"/>
        <end position="168"/>
    </location>
</feature>
<dbReference type="PANTHER" id="PTHR42985">
    <property type="entry name" value="SODIUM-COUPLED MONOCARBOXYLATE TRANSPORTER"/>
    <property type="match status" value="1"/>
</dbReference>
<keyword evidence="10" id="KW-0739">Sodium transport</keyword>
<dbReference type="InterPro" id="IPR038377">
    <property type="entry name" value="Na/Glc_symporter_sf"/>
</dbReference>
<dbReference type="GO" id="GO:0015293">
    <property type="term" value="F:symporter activity"/>
    <property type="evidence" value="ECO:0007669"/>
    <property type="project" value="TreeGrafter"/>
</dbReference>
<evidence type="ECO:0000256" key="7">
    <source>
        <dbReference type="ARBA" id="ARBA00023053"/>
    </source>
</evidence>
<dbReference type="Pfam" id="PF00474">
    <property type="entry name" value="SSF"/>
    <property type="match status" value="1"/>
</dbReference>
<feature type="compositionally biased region" description="Basic and acidic residues" evidence="12">
    <location>
        <begin position="255"/>
        <end position="268"/>
    </location>
</feature>
<evidence type="ECO:0000256" key="13">
    <source>
        <dbReference type="SAM" id="Phobius"/>
    </source>
</evidence>
<keyword evidence="7" id="KW-0915">Sodium</keyword>
<evidence type="ECO:0000256" key="3">
    <source>
        <dbReference type="ARBA" id="ARBA00022448"/>
    </source>
</evidence>
<proteinExistence type="inferred from homology"/>
<keyword evidence="5 13" id="KW-0812">Transmembrane</keyword>
<name>A0AAV2JKI1_KNICA</name>
<evidence type="ECO:0000256" key="6">
    <source>
        <dbReference type="ARBA" id="ARBA00022989"/>
    </source>
</evidence>
<evidence type="ECO:0000256" key="12">
    <source>
        <dbReference type="SAM" id="MobiDB-lite"/>
    </source>
</evidence>
<reference evidence="14 15" key="1">
    <citation type="submission" date="2024-04" db="EMBL/GenBank/DDBJ databases">
        <authorList>
            <person name="Waldvogel A.-M."/>
            <person name="Schoenle A."/>
        </authorList>
    </citation>
    <scope>NUCLEOTIDE SEQUENCE [LARGE SCALE GENOMIC DNA]</scope>
</reference>
<feature type="transmembrane region" description="Helical" evidence="13">
    <location>
        <begin position="205"/>
        <end position="226"/>
    </location>
</feature>
<evidence type="ECO:0000313" key="15">
    <source>
        <dbReference type="Proteomes" id="UP001497482"/>
    </source>
</evidence>
<keyword evidence="4" id="KW-1003">Cell membrane</keyword>
<keyword evidence="6 13" id="KW-1133">Transmembrane helix</keyword>
<feature type="transmembrane region" description="Helical" evidence="13">
    <location>
        <begin position="89"/>
        <end position="112"/>
    </location>
</feature>
<dbReference type="InterPro" id="IPR001734">
    <property type="entry name" value="Na/solute_symporter"/>
</dbReference>
<protein>
    <submittedName>
        <fullName evidence="14">Uncharacterized protein</fullName>
    </submittedName>
</protein>
<dbReference type="PANTHER" id="PTHR42985:SF2">
    <property type="entry name" value="SODIUM-DEPENDENT MULTIVITAMIN TRANSPORTER"/>
    <property type="match status" value="1"/>
</dbReference>
<evidence type="ECO:0000256" key="2">
    <source>
        <dbReference type="ARBA" id="ARBA00006434"/>
    </source>
</evidence>
<evidence type="ECO:0000256" key="4">
    <source>
        <dbReference type="ARBA" id="ARBA00022475"/>
    </source>
</evidence>
<dbReference type="InterPro" id="IPR051163">
    <property type="entry name" value="Sodium:Solute_Symporter_SSF"/>
</dbReference>
<dbReference type="GO" id="GO:0005886">
    <property type="term" value="C:plasma membrane"/>
    <property type="evidence" value="ECO:0007669"/>
    <property type="project" value="UniProtKB-SubCell"/>
</dbReference>
<comment type="subcellular location">
    <subcellularLocation>
        <location evidence="1">Cell membrane</location>
        <topology evidence="1">Multi-pass membrane protein</topology>
    </subcellularLocation>
</comment>
<keyword evidence="8" id="KW-0406">Ion transport</keyword>
<keyword evidence="3" id="KW-0813">Transport</keyword>
<evidence type="ECO:0000256" key="8">
    <source>
        <dbReference type="ARBA" id="ARBA00023065"/>
    </source>
</evidence>
<keyword evidence="9 13" id="KW-0472">Membrane</keyword>
<comment type="similarity">
    <text evidence="2 11">Belongs to the sodium:solute symporter (SSF) (TC 2.A.21) family.</text>
</comment>
<feature type="transmembrane region" description="Helical" evidence="13">
    <location>
        <begin position="118"/>
        <end position="140"/>
    </location>
</feature>
<evidence type="ECO:0000256" key="11">
    <source>
        <dbReference type="RuleBase" id="RU362091"/>
    </source>
</evidence>
<feature type="region of interest" description="Disordered" evidence="12">
    <location>
        <begin position="255"/>
        <end position="285"/>
    </location>
</feature>
<sequence length="285" mass="30524">MGLVMFARYCGEDPLSTGTGSTRPEAMVLFFVMDMLRGLPGLPGLFVACLFSATLSTISSALNSLAAVTMEDLIKPQFPLMSDRRATHLSKGLAVFFGLLCVLMACVTHLMGDSVLLVALKVFGMVGGPVLGLFCLGMFFPWANSTGAVWGLGAGLGLSFWVGVGSILSRTPGPRTLLSECGSKNSSGTSVALRSGLQRFYSLSYMWYSGFSCFSVIIIGLIISFCTGLMKEEDVAPGTLVPLFGKLLVPEGVRHQRTKETPQSEENKTFLPEPEASYTEHETSV</sequence>